<dbReference type="PROSITE" id="PS51044">
    <property type="entry name" value="ZF_SP_RING"/>
    <property type="match status" value="1"/>
</dbReference>
<evidence type="ECO:0000256" key="1">
    <source>
        <dbReference type="ARBA" id="ARBA00004718"/>
    </source>
</evidence>
<keyword evidence="6" id="KW-0833">Ubl conjugation pathway</keyword>
<feature type="compositionally biased region" description="Polar residues" evidence="9">
    <location>
        <begin position="513"/>
        <end position="524"/>
    </location>
</feature>
<feature type="region of interest" description="Disordered" evidence="9">
    <location>
        <begin position="445"/>
        <end position="480"/>
    </location>
</feature>
<evidence type="ECO:0000256" key="7">
    <source>
        <dbReference type="ARBA" id="ARBA00022833"/>
    </source>
</evidence>
<organism evidence="12 13">
    <name type="scientific">Mycena chlorophos</name>
    <name type="common">Agaric fungus</name>
    <name type="synonym">Agaricus chlorophos</name>
    <dbReference type="NCBI Taxonomy" id="658473"/>
    <lineage>
        <taxon>Eukaryota</taxon>
        <taxon>Fungi</taxon>
        <taxon>Dikarya</taxon>
        <taxon>Basidiomycota</taxon>
        <taxon>Agaricomycotina</taxon>
        <taxon>Agaricomycetes</taxon>
        <taxon>Agaricomycetidae</taxon>
        <taxon>Agaricales</taxon>
        <taxon>Marasmiineae</taxon>
        <taxon>Mycenaceae</taxon>
        <taxon>Mycena</taxon>
    </lineage>
</organism>
<dbReference type="InterPro" id="IPR023321">
    <property type="entry name" value="PINIT"/>
</dbReference>
<dbReference type="Gene3D" id="2.60.120.780">
    <property type="entry name" value="PINIT domain"/>
    <property type="match status" value="1"/>
</dbReference>
<dbReference type="EMBL" id="DF839580">
    <property type="protein sequence ID" value="GAT44147.1"/>
    <property type="molecule type" value="Genomic_DNA"/>
</dbReference>
<dbReference type="PANTHER" id="PTHR10782">
    <property type="entry name" value="ZINC FINGER MIZ DOMAIN-CONTAINING PROTEIN"/>
    <property type="match status" value="1"/>
</dbReference>
<keyword evidence="5 8" id="KW-0863">Zinc-finger</keyword>
<comment type="similarity">
    <text evidence="2">Belongs to the PIAS family.</text>
</comment>
<dbReference type="Gene3D" id="3.30.40.10">
    <property type="entry name" value="Zinc/RING finger domain, C3HC4 (zinc finger)"/>
    <property type="match status" value="1"/>
</dbReference>
<dbReference type="PROSITE" id="PS51466">
    <property type="entry name" value="PINIT"/>
    <property type="match status" value="1"/>
</dbReference>
<evidence type="ECO:0000256" key="3">
    <source>
        <dbReference type="ARBA" id="ARBA00022679"/>
    </source>
</evidence>
<proteinExistence type="inferred from homology"/>
<feature type="domain" description="SP-RING-type" evidence="10">
    <location>
        <begin position="343"/>
        <end position="428"/>
    </location>
</feature>
<dbReference type="Pfam" id="PF02891">
    <property type="entry name" value="zf-MIZ"/>
    <property type="match status" value="1"/>
</dbReference>
<dbReference type="Proteomes" id="UP000815677">
    <property type="component" value="Unassembled WGS sequence"/>
</dbReference>
<dbReference type="InterPro" id="IPR013083">
    <property type="entry name" value="Znf_RING/FYVE/PHD"/>
</dbReference>
<feature type="region of interest" description="Disordered" evidence="9">
    <location>
        <begin position="503"/>
        <end position="619"/>
    </location>
</feature>
<dbReference type="Pfam" id="PF14324">
    <property type="entry name" value="PINIT"/>
    <property type="match status" value="1"/>
</dbReference>
<evidence type="ECO:0000256" key="8">
    <source>
        <dbReference type="PROSITE-ProRule" id="PRU00452"/>
    </source>
</evidence>
<dbReference type="InterPro" id="IPR004181">
    <property type="entry name" value="Znf_MIZ"/>
</dbReference>
<dbReference type="InterPro" id="IPR038654">
    <property type="entry name" value="PINIT_sf"/>
</dbReference>
<gene>
    <name evidence="12" type="ORF">MCHLO_01788</name>
</gene>
<keyword evidence="4" id="KW-0479">Metal-binding</keyword>
<evidence type="ECO:0000259" key="10">
    <source>
        <dbReference type="PROSITE" id="PS51044"/>
    </source>
</evidence>
<feature type="compositionally biased region" description="Polar residues" evidence="9">
    <location>
        <begin position="587"/>
        <end position="596"/>
    </location>
</feature>
<evidence type="ECO:0000256" key="6">
    <source>
        <dbReference type="ARBA" id="ARBA00022786"/>
    </source>
</evidence>
<evidence type="ECO:0000313" key="13">
    <source>
        <dbReference type="Proteomes" id="UP000815677"/>
    </source>
</evidence>
<feature type="compositionally biased region" description="Low complexity" evidence="9">
    <location>
        <begin position="606"/>
        <end position="619"/>
    </location>
</feature>
<dbReference type="PANTHER" id="PTHR10782:SF4">
    <property type="entry name" value="TONALLI, ISOFORM E"/>
    <property type="match status" value="1"/>
</dbReference>
<keyword evidence="7" id="KW-0862">Zinc</keyword>
<keyword evidence="13" id="KW-1185">Reference proteome</keyword>
<name>A0ABQ0KZ02_MYCCL</name>
<feature type="region of interest" description="Disordered" evidence="9">
    <location>
        <begin position="133"/>
        <end position="155"/>
    </location>
</feature>
<evidence type="ECO:0000256" key="9">
    <source>
        <dbReference type="SAM" id="MobiDB-lite"/>
    </source>
</evidence>
<evidence type="ECO:0000259" key="11">
    <source>
        <dbReference type="PROSITE" id="PS51466"/>
    </source>
</evidence>
<accession>A0ABQ0KZ02</accession>
<evidence type="ECO:0000256" key="5">
    <source>
        <dbReference type="ARBA" id="ARBA00022771"/>
    </source>
</evidence>
<comment type="pathway">
    <text evidence="1">Protein modification; protein sumoylation.</text>
</comment>
<evidence type="ECO:0000313" key="12">
    <source>
        <dbReference type="EMBL" id="GAT44147.1"/>
    </source>
</evidence>
<keyword evidence="3" id="KW-0808">Transferase</keyword>
<feature type="compositionally biased region" description="Low complexity" evidence="9">
    <location>
        <begin position="503"/>
        <end position="512"/>
    </location>
</feature>
<protein>
    <submittedName>
        <fullName evidence="12">MIZ zinc finger protein</fullName>
    </submittedName>
</protein>
<feature type="compositionally biased region" description="Low complexity" evidence="9">
    <location>
        <begin position="446"/>
        <end position="470"/>
    </location>
</feature>
<reference evidence="12" key="1">
    <citation type="submission" date="2014-09" db="EMBL/GenBank/DDBJ databases">
        <title>Genome sequence of the luminous mushroom Mycena chlorophos for searching fungal bioluminescence genes.</title>
        <authorList>
            <person name="Tanaka Y."/>
            <person name="Kasuga D."/>
            <person name="Oba Y."/>
            <person name="Hase S."/>
            <person name="Sato K."/>
            <person name="Oba Y."/>
            <person name="Sakakibara Y."/>
        </authorList>
    </citation>
    <scope>NUCLEOTIDE SEQUENCE</scope>
</reference>
<sequence>MAHIVDPVWNDFDSVRHSIPRHTVDRLKQILVGLNETCSTHLSKAGNKQAIIDRITSTLDGFRTTRATDKWVKAKAIVQNVRYPGVYGASTSGPILSLSAPPPPPTYTTANSIKTPSYNTIPPPIVGRYDPYVPPRKAAAPAPPPSSTATAASSKSGVRFKESPFFHVNQAVSGMIECPESTSATDRRSQVFSFSLTSEQMTKLKSASPKYQLRLFCTSSTFYSPTHSSFRPSNAPCLVEFPPTCEVRVNNVQISANLKGLKKKPGTAPPPDLGKYLRPTSTASNRVEMIYVNSQQPTPHKKFYLMVQLVEVVAVESLVQNLVEKGFKSSHEIRSEMVNALAIDDDIVAGSQKMSLKCPLSYMRVTTPCRSRKCPHSQCFDATSWFTVMEQTTTWLCPVCERILDPADLIVDGYFDEILKSSPDSVEDVIVEADGEWHTSDNKYGSATWKAAHPPAAKPAAVAKPVTKSPPKADPNGKRKAIESIVVLDSDDEDEGFVKRELSASFASSSSANQSGRETTSKSQPDVIDLTLDSDDEEPPPPPPPRAKRTASEAGIALSPTENIWKKGRVETVGSGAPGTDFGRTVSVGSLTSSRTLPPLATPVYSLSRQGGSSSSPWA</sequence>
<evidence type="ECO:0000256" key="2">
    <source>
        <dbReference type="ARBA" id="ARBA00005383"/>
    </source>
</evidence>
<feature type="domain" description="PINIT" evidence="11">
    <location>
        <begin position="140"/>
        <end position="313"/>
    </location>
</feature>
<evidence type="ECO:0000256" key="4">
    <source>
        <dbReference type="ARBA" id="ARBA00022723"/>
    </source>
</evidence>